<feature type="domain" description="C2H2-type" evidence="7">
    <location>
        <begin position="240"/>
        <end position="268"/>
    </location>
</feature>
<accession>A0A068Y1G2</accession>
<feature type="domain" description="C2H2-type" evidence="7">
    <location>
        <begin position="355"/>
        <end position="383"/>
    </location>
</feature>
<evidence type="ECO:0000256" key="2">
    <source>
        <dbReference type="ARBA" id="ARBA00022737"/>
    </source>
</evidence>
<gene>
    <name evidence="8" type="ORF">EmuJ_001187100</name>
</gene>
<dbReference type="SMART" id="SM00355">
    <property type="entry name" value="ZnF_C2H2"/>
    <property type="match status" value="11"/>
</dbReference>
<evidence type="ECO:0000256" key="5">
    <source>
        <dbReference type="PROSITE-ProRule" id="PRU00042"/>
    </source>
</evidence>
<feature type="compositionally biased region" description="Basic and acidic residues" evidence="6">
    <location>
        <begin position="54"/>
        <end position="68"/>
    </location>
</feature>
<dbReference type="PROSITE" id="PS50157">
    <property type="entry name" value="ZINC_FINGER_C2H2_2"/>
    <property type="match status" value="7"/>
</dbReference>
<evidence type="ECO:0000256" key="4">
    <source>
        <dbReference type="ARBA" id="ARBA00022833"/>
    </source>
</evidence>
<feature type="domain" description="C2H2-type" evidence="7">
    <location>
        <begin position="384"/>
        <end position="412"/>
    </location>
</feature>
<dbReference type="Pfam" id="PF00096">
    <property type="entry name" value="zf-C2H2"/>
    <property type="match status" value="3"/>
</dbReference>
<keyword evidence="1" id="KW-0479">Metal-binding</keyword>
<evidence type="ECO:0000256" key="6">
    <source>
        <dbReference type="SAM" id="MobiDB-lite"/>
    </source>
</evidence>
<name>A0A068Y1G2_ECHMU</name>
<feature type="compositionally biased region" description="Polar residues" evidence="6">
    <location>
        <begin position="474"/>
        <end position="483"/>
    </location>
</feature>
<feature type="compositionally biased region" description="Basic residues" evidence="6">
    <location>
        <begin position="77"/>
        <end position="92"/>
    </location>
</feature>
<dbReference type="InterPro" id="IPR036236">
    <property type="entry name" value="Znf_C2H2_sf"/>
</dbReference>
<dbReference type="Gene3D" id="3.30.160.60">
    <property type="entry name" value="Classic Zinc Finger"/>
    <property type="match status" value="5"/>
</dbReference>
<dbReference type="eggNOG" id="KOG1721">
    <property type="taxonomic scope" value="Eukaryota"/>
</dbReference>
<dbReference type="PROSITE" id="PS00028">
    <property type="entry name" value="ZINC_FINGER_C2H2_1"/>
    <property type="match status" value="7"/>
</dbReference>
<proteinExistence type="predicted"/>
<dbReference type="OMA" id="HKYDPGG"/>
<dbReference type="OrthoDB" id="6243993at2759"/>
<keyword evidence="2" id="KW-0677">Repeat</keyword>
<feature type="region of interest" description="Disordered" evidence="6">
    <location>
        <begin position="53"/>
        <end position="116"/>
    </location>
</feature>
<keyword evidence="4" id="KW-0862">Zinc</keyword>
<dbReference type="PANTHER" id="PTHR24379">
    <property type="entry name" value="KRAB AND ZINC FINGER DOMAIN-CONTAINING"/>
    <property type="match status" value="1"/>
</dbReference>
<evidence type="ECO:0000259" key="7">
    <source>
        <dbReference type="PROSITE" id="PS50157"/>
    </source>
</evidence>
<feature type="domain" description="C2H2-type" evidence="7">
    <location>
        <begin position="211"/>
        <end position="239"/>
    </location>
</feature>
<feature type="domain" description="C2H2-type" evidence="7">
    <location>
        <begin position="586"/>
        <end position="614"/>
    </location>
</feature>
<dbReference type="SUPFAM" id="SSF57667">
    <property type="entry name" value="beta-beta-alpha zinc fingers"/>
    <property type="match status" value="4"/>
</dbReference>
<feature type="compositionally biased region" description="Basic residues" evidence="6">
    <location>
        <begin position="105"/>
        <end position="114"/>
    </location>
</feature>
<evidence type="ECO:0000256" key="3">
    <source>
        <dbReference type="ARBA" id="ARBA00022771"/>
    </source>
</evidence>
<reference evidence="8" key="1">
    <citation type="journal article" date="2013" name="Nature">
        <title>The genomes of four tapeworm species reveal adaptations to parasitism.</title>
        <authorList>
            <person name="Tsai I.J."/>
            <person name="Zarowiecki M."/>
            <person name="Holroyd N."/>
            <person name="Garciarrubio A."/>
            <person name="Sanchez-Flores A."/>
            <person name="Brooks K.L."/>
            <person name="Tracey A."/>
            <person name="Bobes R.J."/>
            <person name="Fragoso G."/>
            <person name="Sciutto E."/>
            <person name="Aslett M."/>
            <person name="Beasley H."/>
            <person name="Bennett H.M."/>
            <person name="Cai J."/>
            <person name="Camicia F."/>
            <person name="Clark R."/>
            <person name="Cucher M."/>
            <person name="De Silva N."/>
            <person name="Day T.A."/>
            <person name="Deplazes P."/>
            <person name="Estrada K."/>
            <person name="Fernandez C."/>
            <person name="Holland P.W."/>
            <person name="Hou J."/>
            <person name="Hu S."/>
            <person name="Huckvale T."/>
            <person name="Hung S.S."/>
            <person name="Kamenetzky L."/>
            <person name="Keane J.A."/>
            <person name="Kiss F."/>
            <person name="Koziol U."/>
            <person name="Lambert O."/>
            <person name="Liu K."/>
            <person name="Luo X."/>
            <person name="Luo Y."/>
            <person name="Macchiaroli N."/>
            <person name="Nichol S."/>
            <person name="Paps J."/>
            <person name="Parkinson J."/>
            <person name="Pouchkina-Stantcheva N."/>
            <person name="Riddiford N."/>
            <person name="Rosenzvit M."/>
            <person name="Salinas G."/>
            <person name="Wasmuth J.D."/>
            <person name="Zamanian M."/>
            <person name="Zheng Y."/>
            <person name="Cai X."/>
            <person name="Soberon X."/>
            <person name="Olson P.D."/>
            <person name="Laclette J.P."/>
            <person name="Brehm K."/>
            <person name="Berriman M."/>
            <person name="Garciarrubio A."/>
            <person name="Bobes R.J."/>
            <person name="Fragoso G."/>
            <person name="Sanchez-Flores A."/>
            <person name="Estrada K."/>
            <person name="Cevallos M.A."/>
            <person name="Morett E."/>
            <person name="Gonzalez V."/>
            <person name="Portillo T."/>
            <person name="Ochoa-Leyva A."/>
            <person name="Jose M.V."/>
            <person name="Sciutto E."/>
            <person name="Landa A."/>
            <person name="Jimenez L."/>
            <person name="Valdes V."/>
            <person name="Carrero J.C."/>
            <person name="Larralde C."/>
            <person name="Morales-Montor J."/>
            <person name="Limon-Lason J."/>
            <person name="Soberon X."/>
            <person name="Laclette J.P."/>
        </authorList>
    </citation>
    <scope>NUCLEOTIDE SEQUENCE [LARGE SCALE GENOMIC DNA]</scope>
</reference>
<dbReference type="PANTHER" id="PTHR24379:SF121">
    <property type="entry name" value="C2H2-TYPE DOMAIN-CONTAINING PROTEIN"/>
    <property type="match status" value="1"/>
</dbReference>
<dbReference type="STRING" id="6211.A0A068Y1G2"/>
<feature type="domain" description="C2H2-type" evidence="7">
    <location>
        <begin position="557"/>
        <end position="585"/>
    </location>
</feature>
<evidence type="ECO:0000256" key="1">
    <source>
        <dbReference type="ARBA" id="ARBA00022723"/>
    </source>
</evidence>
<evidence type="ECO:0000313" key="9">
    <source>
        <dbReference type="Proteomes" id="UP000017246"/>
    </source>
</evidence>
<evidence type="ECO:0000313" key="8">
    <source>
        <dbReference type="EMBL" id="CDS35914.1"/>
    </source>
</evidence>
<dbReference type="EMBL" id="LN902841">
    <property type="protein sequence ID" value="CDS35914.1"/>
    <property type="molecule type" value="Genomic_DNA"/>
</dbReference>
<keyword evidence="9" id="KW-1185">Reference proteome</keyword>
<dbReference type="InterPro" id="IPR013087">
    <property type="entry name" value="Znf_C2H2_type"/>
</dbReference>
<dbReference type="GO" id="GO:0008270">
    <property type="term" value="F:zinc ion binding"/>
    <property type="evidence" value="ECO:0007669"/>
    <property type="project" value="UniProtKB-KW"/>
</dbReference>
<feature type="domain" description="C2H2-type" evidence="7">
    <location>
        <begin position="615"/>
        <end position="643"/>
    </location>
</feature>
<dbReference type="Proteomes" id="UP000017246">
    <property type="component" value="Unassembled WGS sequence"/>
</dbReference>
<organism evidence="8 9">
    <name type="scientific">Echinococcus multilocularis</name>
    <name type="common">Fox tapeworm</name>
    <dbReference type="NCBI Taxonomy" id="6211"/>
    <lineage>
        <taxon>Eukaryota</taxon>
        <taxon>Metazoa</taxon>
        <taxon>Spiralia</taxon>
        <taxon>Lophotrochozoa</taxon>
        <taxon>Platyhelminthes</taxon>
        <taxon>Cestoda</taxon>
        <taxon>Eucestoda</taxon>
        <taxon>Cyclophyllidea</taxon>
        <taxon>Taeniidae</taxon>
        <taxon>Echinococcus</taxon>
    </lineage>
</organism>
<protein>
    <submittedName>
        <fullName evidence="8">Zinc finger protein 91</fullName>
    </submittedName>
</protein>
<keyword evidence="3 5" id="KW-0863">Zinc-finger</keyword>
<dbReference type="AlphaFoldDB" id="A0A068Y1G2"/>
<feature type="region of interest" description="Disordered" evidence="6">
    <location>
        <begin position="146"/>
        <end position="176"/>
    </location>
</feature>
<sequence length="860" mass="97821">MSEGNRKNSASKILWVDLSRDANMIDGFYREETRLQENSARLKAAQSALVEVSEMGKEEAEDVLKPESLEESSPSKPLHRRRWGRRRRRLKIAKTVSSSSSSEPRKRRPYRRRNRSELLLLTSPRPVYEKRQRKIPRGFDDYESFFDTSRPTEDEDTDMNVTYDEDSSGDQRERGVRRSGDSMACFACGKSFLPTTLEAHVRQIHRRFPKDQCYICGKFFPTADNARIHIKTAHYGIYNYKCPECDKGYYYYLKLVRHLRSLHQCDSPPSREECRVDGAFLNNANVDLDSRELRENECRCLVCLSIFPLGEMSKHMNERHRAFPRTRCYICGQRFLSTQEVFEHLESTHLKPSMFTCPECETGFDELQEWRDHMEKVHQSETLYKCEQCGKVFGWKKFLRQHIRREHVGDGSGSVFAMRNDFRAEKTTLQEECDRQKRLIAEAEAKTAEAVAESETRAIETAADVPNGTEEDSSLNNPESGRSNVMDYEYELAGGYENPGETDEATGDELKGQKKSISIDFFEASRVDICPLCKKALHTKKSLKTHIEAIHHKMKRYSCNLCDRSFYARCDLRKHIDCVHNRLKTYSCNECGRRFFLHSQLASHLVNHHKAILPFKCNECGRRYAIKQVLNDHVWRFHTDKPKRIRINGRLVTPNPFTMPKLIQALSPSKTQIQNQSVISAHRLSGSPVEPTEVAIFGDNGDVKEVYLIGNQLYFAENVPFPVTSLGADGNPVYEPIHLDGGCGGGGAFTQTAVAFQSSESSAFGTVSLGNGENQIIALDMENGAEPLPRSEDLGGEQTLNTGYDRGYTVLTTGLGESLDTNNVVVHQFPLSITEGVNCKAVSIGDVGHPETAYFAYQQS</sequence>
<feature type="compositionally biased region" description="Acidic residues" evidence="6">
    <location>
        <begin position="153"/>
        <end position="168"/>
    </location>
</feature>
<reference evidence="8" key="2">
    <citation type="submission" date="2015-11" db="EMBL/GenBank/DDBJ databases">
        <authorList>
            <person name="Zhang Y."/>
            <person name="Guo Z."/>
        </authorList>
    </citation>
    <scope>NUCLEOTIDE SEQUENCE</scope>
</reference>
<feature type="region of interest" description="Disordered" evidence="6">
    <location>
        <begin position="451"/>
        <end position="483"/>
    </location>
</feature>